<gene>
    <name evidence="1" type="ORF">H7685_02700</name>
</gene>
<proteinExistence type="predicted"/>
<evidence type="ECO:0000313" key="1">
    <source>
        <dbReference type="EMBL" id="QOX89348.1"/>
    </source>
</evidence>
<dbReference type="EMBL" id="CP060385">
    <property type="protein sequence ID" value="QOX89348.1"/>
    <property type="molecule type" value="Genomic_DNA"/>
</dbReference>
<protein>
    <submittedName>
        <fullName evidence="1">Uncharacterized protein</fullName>
    </submittedName>
</protein>
<reference evidence="1" key="1">
    <citation type="submission" date="2020-08" db="EMBL/GenBank/DDBJ databases">
        <title>Phytoplasma sp. strain PR08 associated with Phyllody Disease of Parthenium hysterophorus.</title>
        <authorList>
            <person name="Kirdat K."/>
            <person name="Tiwarekar B."/>
            <person name="Yadav A."/>
        </authorList>
    </citation>
    <scope>NUCLEOTIDE SEQUENCE [LARGE SCALE GENOMIC DNA]</scope>
    <source>
        <strain evidence="1">PR08</strain>
    </source>
</reference>
<accession>A0A7S7JMR2</accession>
<organism evidence="1">
    <name type="scientific">Candidatus Phytoplasma australasiaticum subsp. australasiaticum</name>
    <dbReference type="NCBI Taxonomy" id="2832407"/>
    <lineage>
        <taxon>Bacteria</taxon>
        <taxon>Bacillati</taxon>
        <taxon>Mycoplasmatota</taxon>
        <taxon>Mollicutes</taxon>
        <taxon>Acholeplasmatales</taxon>
        <taxon>Acholeplasmataceae</taxon>
        <taxon>Candidatus Phytoplasma</taxon>
        <taxon>16SrII (Peanut WB group)</taxon>
        <taxon>Candidatus Phytoplasma australasiaticum</taxon>
    </lineage>
</organism>
<name>A0A7S7JMR2_9MOLU</name>
<sequence>MNQSYFFKKLLKNYLSINPDYNNLYKEKHHYLLKYFKKKRPEAKNSKVSRKFLNLNLKLLILNQKINIKNINTIYFYSNPNKIFKNKYKNLIENLKITNLFKKFRTNLSKWYNTV</sequence>
<dbReference type="AlphaFoldDB" id="A0A7S7JMR2"/>